<accession>A0A8S9RM34</accession>
<feature type="compositionally biased region" description="Polar residues" evidence="1">
    <location>
        <begin position="109"/>
        <end position="119"/>
    </location>
</feature>
<proteinExistence type="predicted"/>
<evidence type="ECO:0000313" key="2">
    <source>
        <dbReference type="EMBL" id="KAF3573766.1"/>
    </source>
</evidence>
<sequence length="373" mass="41328">MVIVESYSVWLLFYGFGVARSDHSWGVPLSSSSTASFIFRKRRVSTYPPTTNAKLPTGDYQPHFGERIVCRYGSGFYRSDLPPTPRIASHSLSLKQSRDLPPTPRIASHSLSLKQSRGESFNPRRPLPRFLTSYQPDRRTDPALLPSLDSARPSAHRCSHIAVRLFHWSVISILYAEVGQEMLVMGFISPSVFNCNILSLVSQPTKKWGILVYLAIFLEIFGGFTKVFTETNLHSLDYFITFHLPVGSPGPPLSSFASFLRSDLPPILWRCLSISITVLQSCGAVCSGPEDAVGFVSTSFRGADWMLTSQFKATISLLSDHVGKATLTHSSTILSSLSSSSFEDLFLLSYVVVVDVFNQRGWTIPSIICNQAS</sequence>
<name>A0A8S9RM34_BRACR</name>
<dbReference type="AlphaFoldDB" id="A0A8S9RM34"/>
<gene>
    <name evidence="2" type="ORF">F2Q69_00062830</name>
</gene>
<dbReference type="Proteomes" id="UP000712600">
    <property type="component" value="Unassembled WGS sequence"/>
</dbReference>
<comment type="caution">
    <text evidence="2">The sequence shown here is derived from an EMBL/GenBank/DDBJ whole genome shotgun (WGS) entry which is preliminary data.</text>
</comment>
<feature type="region of interest" description="Disordered" evidence="1">
    <location>
        <begin position="92"/>
        <end position="124"/>
    </location>
</feature>
<reference evidence="2" key="1">
    <citation type="submission" date="2019-12" db="EMBL/GenBank/DDBJ databases">
        <title>Genome sequencing and annotation of Brassica cretica.</title>
        <authorList>
            <person name="Studholme D.J."/>
            <person name="Sarris P."/>
        </authorList>
    </citation>
    <scope>NUCLEOTIDE SEQUENCE</scope>
    <source>
        <strain evidence="2">PFS-109/04</strain>
        <tissue evidence="2">Leaf</tissue>
    </source>
</reference>
<organism evidence="2 3">
    <name type="scientific">Brassica cretica</name>
    <name type="common">Mustard</name>
    <dbReference type="NCBI Taxonomy" id="69181"/>
    <lineage>
        <taxon>Eukaryota</taxon>
        <taxon>Viridiplantae</taxon>
        <taxon>Streptophyta</taxon>
        <taxon>Embryophyta</taxon>
        <taxon>Tracheophyta</taxon>
        <taxon>Spermatophyta</taxon>
        <taxon>Magnoliopsida</taxon>
        <taxon>eudicotyledons</taxon>
        <taxon>Gunneridae</taxon>
        <taxon>Pentapetalae</taxon>
        <taxon>rosids</taxon>
        <taxon>malvids</taxon>
        <taxon>Brassicales</taxon>
        <taxon>Brassicaceae</taxon>
        <taxon>Brassiceae</taxon>
        <taxon>Brassica</taxon>
    </lineage>
</organism>
<evidence type="ECO:0000256" key="1">
    <source>
        <dbReference type="SAM" id="MobiDB-lite"/>
    </source>
</evidence>
<evidence type="ECO:0000313" key="3">
    <source>
        <dbReference type="Proteomes" id="UP000712600"/>
    </source>
</evidence>
<dbReference type="EMBL" id="QGKX02000095">
    <property type="protein sequence ID" value="KAF3573766.1"/>
    <property type="molecule type" value="Genomic_DNA"/>
</dbReference>
<protein>
    <submittedName>
        <fullName evidence="2">Uncharacterized protein</fullName>
    </submittedName>
</protein>